<dbReference type="EMBL" id="HF545616">
    <property type="protein sequence ID" value="CCO04324.1"/>
    <property type="molecule type" value="Genomic_DNA"/>
</dbReference>
<reference evidence="1 2" key="1">
    <citation type="journal article" date="2014" name="Int. J. Syst. Evol. Microbiol.">
        <title>Complete genome of a new Firmicutes species belonging to the dominant human colonic microbiota ('Ruminococcus bicirculans') reveals two chromosomes and a selective capacity to utilize plant glucans.</title>
        <authorList>
            <consortium name="NISC Comparative Sequencing Program"/>
            <person name="Wegmann U."/>
            <person name="Louis P."/>
            <person name="Goesmann A."/>
            <person name="Henrissat B."/>
            <person name="Duncan S.H."/>
            <person name="Flint H.J."/>
        </authorList>
    </citation>
    <scope>NUCLEOTIDE SEQUENCE [LARGE SCALE GENOMIC DNA]</scope>
    <source>
        <strain evidence="1 2">80/3</strain>
    </source>
</reference>
<evidence type="ECO:0000313" key="1">
    <source>
        <dbReference type="EMBL" id="CCO04324.1"/>
    </source>
</evidence>
<dbReference type="RefSeq" id="WP_038670909.1">
    <property type="nucleotide sequence ID" value="NZ_DAWEQM010000002.1"/>
</dbReference>
<dbReference type="Gene3D" id="3.90.550.10">
    <property type="entry name" value="Spore Coat Polysaccharide Biosynthesis Protein SpsA, Chain A"/>
    <property type="match status" value="1"/>
</dbReference>
<name>A0ABP1WF40_9FIRM</name>
<gene>
    <name evidence="1" type="ORF">RBI_I00600</name>
</gene>
<dbReference type="InterPro" id="IPR029044">
    <property type="entry name" value="Nucleotide-diphossugar_trans"/>
</dbReference>
<dbReference type="Proteomes" id="UP000027600">
    <property type="component" value="Chromosome I"/>
</dbReference>
<dbReference type="SUPFAM" id="SSF53448">
    <property type="entry name" value="Nucleotide-diphospho-sugar transferases"/>
    <property type="match status" value="1"/>
</dbReference>
<protein>
    <submittedName>
        <fullName evidence="1">Uncharacterized protein</fullName>
    </submittedName>
</protein>
<accession>A0ABP1WF40</accession>
<proteinExistence type="predicted"/>
<evidence type="ECO:0000313" key="2">
    <source>
        <dbReference type="Proteomes" id="UP000027600"/>
    </source>
</evidence>
<keyword evidence="2" id="KW-1185">Reference proteome</keyword>
<sequence>MDDDAVVDFENDPDFFVKAIEILDGHQNIATLATQIYDTAWQANRQAICGKEIYLGVYRCKMFCGGSHFLRKSFFDTSPYLSNKYGYEELPPSLMAMDAGVINAFCPDLIAIHKPAVNKWVRASDKNMEYLIIECGVPYAIKRKMYPIICTPLTLLAYKQRCKKYLQQTKSIRKQLSDIVSNTMQMCNRMESIKFSTFVKMFMDFGSSIL</sequence>
<organism evidence="1 2">
    <name type="scientific">Ruminococcus bicirculans</name>
    <name type="common">ex Wegman et al. 2014</name>
    <dbReference type="NCBI Taxonomy" id="1160721"/>
    <lineage>
        <taxon>Bacteria</taxon>
        <taxon>Bacillati</taxon>
        <taxon>Bacillota</taxon>
        <taxon>Clostridia</taxon>
        <taxon>Eubacteriales</taxon>
        <taxon>Oscillospiraceae</taxon>
        <taxon>Ruminococcus</taxon>
    </lineage>
</organism>